<evidence type="ECO:0000313" key="3">
    <source>
        <dbReference type="Proteomes" id="UP001054857"/>
    </source>
</evidence>
<name>A0AAD3DJP5_9CHLO</name>
<sequence>LTAARLGYGSPAEYMAVIMRPFAWSWFTLYELDMLLAAAPILVDGTAATDPGVTADCTSPSIHHTSGGGSGNSSSGGGSASSRDPRVVFLRRNQGSVLLPLVIGGLQEP</sequence>
<dbReference type="AlphaFoldDB" id="A0AAD3DJP5"/>
<accession>A0AAD3DJP5</accession>
<evidence type="ECO:0000313" key="2">
    <source>
        <dbReference type="EMBL" id="GFR43091.1"/>
    </source>
</evidence>
<proteinExistence type="predicted"/>
<keyword evidence="3" id="KW-1185">Reference proteome</keyword>
<reference evidence="2 3" key="1">
    <citation type="journal article" date="2021" name="Sci. Rep.">
        <title>Genome sequencing of the multicellular alga Astrephomene provides insights into convergent evolution of germ-soma differentiation.</title>
        <authorList>
            <person name="Yamashita S."/>
            <person name="Yamamoto K."/>
            <person name="Matsuzaki R."/>
            <person name="Suzuki S."/>
            <person name="Yamaguchi H."/>
            <person name="Hirooka S."/>
            <person name="Minakuchi Y."/>
            <person name="Miyagishima S."/>
            <person name="Kawachi M."/>
            <person name="Toyoda A."/>
            <person name="Nozaki H."/>
        </authorList>
    </citation>
    <scope>NUCLEOTIDE SEQUENCE [LARGE SCALE GENOMIC DNA]</scope>
    <source>
        <strain evidence="2 3">NIES-4017</strain>
    </source>
</reference>
<dbReference type="Proteomes" id="UP001054857">
    <property type="component" value="Unassembled WGS sequence"/>
</dbReference>
<protein>
    <submittedName>
        <fullName evidence="2">Uncharacterized protein</fullName>
    </submittedName>
</protein>
<organism evidence="2 3">
    <name type="scientific">Astrephomene gubernaculifera</name>
    <dbReference type="NCBI Taxonomy" id="47775"/>
    <lineage>
        <taxon>Eukaryota</taxon>
        <taxon>Viridiplantae</taxon>
        <taxon>Chlorophyta</taxon>
        <taxon>core chlorophytes</taxon>
        <taxon>Chlorophyceae</taxon>
        <taxon>CS clade</taxon>
        <taxon>Chlamydomonadales</taxon>
        <taxon>Astrephomenaceae</taxon>
        <taxon>Astrephomene</taxon>
    </lineage>
</organism>
<dbReference type="EMBL" id="BMAR01000004">
    <property type="protein sequence ID" value="GFR43091.1"/>
    <property type="molecule type" value="Genomic_DNA"/>
</dbReference>
<gene>
    <name evidence="2" type="ORF">Agub_g4099</name>
</gene>
<feature type="region of interest" description="Disordered" evidence="1">
    <location>
        <begin position="54"/>
        <end position="85"/>
    </location>
</feature>
<evidence type="ECO:0000256" key="1">
    <source>
        <dbReference type="SAM" id="MobiDB-lite"/>
    </source>
</evidence>
<feature type="non-terminal residue" evidence="2">
    <location>
        <position position="109"/>
    </location>
</feature>
<comment type="caution">
    <text evidence="2">The sequence shown here is derived from an EMBL/GenBank/DDBJ whole genome shotgun (WGS) entry which is preliminary data.</text>
</comment>
<feature type="compositionally biased region" description="Gly residues" evidence="1">
    <location>
        <begin position="66"/>
        <end position="79"/>
    </location>
</feature>
<feature type="non-terminal residue" evidence="2">
    <location>
        <position position="1"/>
    </location>
</feature>